<reference evidence="3" key="3">
    <citation type="submission" date="2020-06" db="EMBL/GenBank/DDBJ databases">
        <title>Helianthus annuus Genome sequencing and assembly Release 2.</title>
        <authorList>
            <person name="Gouzy J."/>
            <person name="Langlade N."/>
            <person name="Munos S."/>
        </authorList>
    </citation>
    <scope>NUCLEOTIDE SEQUENCE</scope>
    <source>
        <tissue evidence="3">Leaves</tissue>
    </source>
</reference>
<feature type="region of interest" description="Disordered" evidence="2">
    <location>
        <begin position="502"/>
        <end position="588"/>
    </location>
</feature>
<feature type="region of interest" description="Disordered" evidence="2">
    <location>
        <begin position="329"/>
        <end position="490"/>
    </location>
</feature>
<reference evidence="3 5" key="1">
    <citation type="journal article" date="2017" name="Nature">
        <title>The sunflower genome provides insights into oil metabolism, flowering and Asterid evolution.</title>
        <authorList>
            <person name="Badouin H."/>
            <person name="Gouzy J."/>
            <person name="Grassa C.J."/>
            <person name="Murat F."/>
            <person name="Staton S.E."/>
            <person name="Cottret L."/>
            <person name="Lelandais-Briere C."/>
            <person name="Owens G.L."/>
            <person name="Carrere S."/>
            <person name="Mayjonade B."/>
            <person name="Legrand L."/>
            <person name="Gill N."/>
            <person name="Kane N.C."/>
            <person name="Bowers J.E."/>
            <person name="Hubner S."/>
            <person name="Bellec A."/>
            <person name="Berard A."/>
            <person name="Berges H."/>
            <person name="Blanchet N."/>
            <person name="Boniface M.C."/>
            <person name="Brunel D."/>
            <person name="Catrice O."/>
            <person name="Chaidir N."/>
            <person name="Claudel C."/>
            <person name="Donnadieu C."/>
            <person name="Faraut T."/>
            <person name="Fievet G."/>
            <person name="Helmstetter N."/>
            <person name="King M."/>
            <person name="Knapp S.J."/>
            <person name="Lai Z."/>
            <person name="Le Paslier M.C."/>
            <person name="Lippi Y."/>
            <person name="Lorenzon L."/>
            <person name="Mandel J.R."/>
            <person name="Marage G."/>
            <person name="Marchand G."/>
            <person name="Marquand E."/>
            <person name="Bret-Mestries E."/>
            <person name="Morien E."/>
            <person name="Nambeesan S."/>
            <person name="Nguyen T."/>
            <person name="Pegot-Espagnet P."/>
            <person name="Pouilly N."/>
            <person name="Raftis F."/>
            <person name="Sallet E."/>
            <person name="Schiex T."/>
            <person name="Thomas J."/>
            <person name="Vandecasteele C."/>
            <person name="Vares D."/>
            <person name="Vear F."/>
            <person name="Vautrin S."/>
            <person name="Crespi M."/>
            <person name="Mangin B."/>
            <person name="Burke J.M."/>
            <person name="Salse J."/>
            <person name="Munos S."/>
            <person name="Vincourt P."/>
            <person name="Rieseberg L.H."/>
            <person name="Langlade N.B."/>
        </authorList>
    </citation>
    <scope>NUCLEOTIDE SEQUENCE [LARGE SCALE GENOMIC DNA]</scope>
    <source>
        <strain evidence="5">cv. SF193</strain>
        <tissue evidence="3">Leaves</tissue>
    </source>
</reference>
<dbReference type="InterPro" id="IPR042277">
    <property type="entry name" value="IST1-like"/>
</dbReference>
<feature type="compositionally biased region" description="Basic and acidic residues" evidence="2">
    <location>
        <begin position="441"/>
        <end position="453"/>
    </location>
</feature>
<feature type="compositionally biased region" description="Polar residues" evidence="2">
    <location>
        <begin position="528"/>
        <end position="548"/>
    </location>
</feature>
<feature type="compositionally biased region" description="Basic and acidic residues" evidence="2">
    <location>
        <begin position="814"/>
        <end position="823"/>
    </location>
</feature>
<feature type="compositionally biased region" description="Low complexity" evidence="2">
    <location>
        <begin position="757"/>
        <end position="766"/>
    </location>
</feature>
<dbReference type="GO" id="GO:0008104">
    <property type="term" value="P:intracellular protein localization"/>
    <property type="evidence" value="ECO:0000318"/>
    <property type="project" value="GO_Central"/>
</dbReference>
<feature type="compositionally biased region" description="Basic and acidic residues" evidence="2">
    <location>
        <begin position="789"/>
        <end position="804"/>
    </location>
</feature>
<dbReference type="Proteomes" id="UP000215914">
    <property type="component" value="Chromosome 3"/>
</dbReference>
<dbReference type="AlphaFoldDB" id="A0A251V4S6"/>
<dbReference type="FunFam" id="1.20.1260.60:FF:000003">
    <property type="entry name" value="IST1-like protein isoform A"/>
    <property type="match status" value="1"/>
</dbReference>
<evidence type="ECO:0000256" key="1">
    <source>
        <dbReference type="ARBA" id="ARBA00005536"/>
    </source>
</evidence>
<dbReference type="OrthoDB" id="29853at2759"/>
<dbReference type="EMBL" id="CM007892">
    <property type="protein sequence ID" value="OTG30096.1"/>
    <property type="molecule type" value="Genomic_DNA"/>
</dbReference>
<evidence type="ECO:0000313" key="5">
    <source>
        <dbReference type="Proteomes" id="UP000215914"/>
    </source>
</evidence>
<feature type="compositionally biased region" description="Polar residues" evidence="2">
    <location>
        <begin position="692"/>
        <end position="703"/>
    </location>
</feature>
<evidence type="ECO:0000256" key="2">
    <source>
        <dbReference type="SAM" id="MobiDB-lite"/>
    </source>
</evidence>
<accession>A0A251V4S6</accession>
<reference evidence="4" key="2">
    <citation type="submission" date="2017-02" db="EMBL/GenBank/DDBJ databases">
        <title>Sunflower complete genome.</title>
        <authorList>
            <person name="Langlade N."/>
            <person name="Munos S."/>
        </authorList>
    </citation>
    <scope>NUCLEOTIDE SEQUENCE [LARGE SCALE GENOMIC DNA]</scope>
    <source>
        <tissue evidence="4">Leaves</tissue>
    </source>
</reference>
<comment type="similarity">
    <text evidence="1">Belongs to the IST1 family.</text>
</comment>
<feature type="compositionally biased region" description="Polar residues" evidence="2">
    <location>
        <begin position="338"/>
        <end position="359"/>
    </location>
</feature>
<feature type="compositionally biased region" description="Basic and acidic residues" evidence="2">
    <location>
        <begin position="409"/>
        <end position="421"/>
    </location>
</feature>
<evidence type="ECO:0000313" key="3">
    <source>
        <dbReference type="EMBL" id="KAF5812543.1"/>
    </source>
</evidence>
<dbReference type="Gramene" id="mRNA:HanXRQr2_Chr03g0087581">
    <property type="protein sequence ID" value="mRNA:HanXRQr2_Chr03g0087581"/>
    <property type="gene ID" value="HanXRQr2_Chr03g0087581"/>
</dbReference>
<keyword evidence="5" id="KW-1185">Reference proteome</keyword>
<proteinExistence type="inferred from homology"/>
<dbReference type="OMA" id="RFKIAKC"/>
<dbReference type="InParanoid" id="A0A251V4S6"/>
<dbReference type="GO" id="GO:0015031">
    <property type="term" value="P:protein transport"/>
    <property type="evidence" value="ECO:0007669"/>
    <property type="project" value="InterPro"/>
</dbReference>
<evidence type="ECO:0000313" key="4">
    <source>
        <dbReference type="EMBL" id="OTG30096.1"/>
    </source>
</evidence>
<dbReference type="InterPro" id="IPR005061">
    <property type="entry name" value="Ist1"/>
</dbReference>
<dbReference type="Pfam" id="PF03398">
    <property type="entry name" value="Ist1"/>
    <property type="match status" value="1"/>
</dbReference>
<feature type="compositionally biased region" description="Low complexity" evidence="2">
    <location>
        <begin position="381"/>
        <end position="394"/>
    </location>
</feature>
<dbReference type="FunCoup" id="A0A251V4S6">
    <property type="interactions" value="2364"/>
</dbReference>
<dbReference type="PANTHER" id="PTHR12161">
    <property type="entry name" value="IST1 FAMILY MEMBER"/>
    <property type="match status" value="1"/>
</dbReference>
<sequence length="868" mass="95965">MLNKRFKIAKCKTSLKLATSRIKLMRNKKGVQINQMKRELAQLLESGQDRTARIRVEHVIREEKMVAAYDLIEIYCELIVARLPIIESQKTCPIDLKEAITSVIFAAPRCSDIPELADVKKNFTAKYGKEFVSAAIELRPDCGVSRMLVEKLSAVAPDVQTKVKVLSAVAKEYNVNWDPTSFEEKESKPPDDLLNGPTYIEKPSTISVDSPKIQTSYAQNVQSHEENPNGRVDFAQQNRRFTLDAQNVPTADSTHDDMGPSGLGSGTMNTRHSFNSSNNSSFSKETWNMEFKDATSAAQAAAESAERASIAARAAAMLSSQGKITRQYSSESYSSQQNARVSSEYTGQHSFKDTYNNTSFKDRKSKIQNQQMGPMGPTDIDTSPKATKSSSSLRSRNDSIKDNSVNYFESHESSSKKESRARFTNGGDEGSSKSANFDYYDNGRDDLTFDQRKAGQRTVVDQENEPSDVKYDVHEDDESDSDAGPRFDTGFEYDEVDAKAFFPSPDRESFSPLASPKSTFSDTKKSTFVDQKNTSSTMGRVGSAQSVDHSVKYDLSDGPGSETETETTKSTSRVDPGFVELPPSKVNPTKTRIELNDLVETGSSIHNEYDDFDTGKDLKFGTLTGGLRHKSGLKYPPYTKTAVKESPVKVDPTSKQSSFSSRTTTSKADNKKPSVVSKSESDSDSDDDNETLRLQNSFKTRSQFAPPDKFFNNDESDFEEEVSSASKPMSTGKVRLGPGLSRRTKGQVEPMGKTVISNSSPSSSTSAERKSNTRSNITESPPGPQPDLAHFKHEPFRTKPDPKISEPPPNPRIKIVESVKAEPPKTVNLSSETKQEANNVKKPSHVHPKLPEYDSLAARIQALSKMNH</sequence>
<feature type="compositionally biased region" description="Polar residues" evidence="2">
    <location>
        <begin position="653"/>
        <end position="667"/>
    </location>
</feature>
<protein>
    <submittedName>
        <fullName evidence="3 4">Vacuolar protein sorting-associated protein Ist1</fullName>
    </submittedName>
</protein>
<name>A0A251V4S6_HELAN</name>
<feature type="compositionally biased region" description="Polar residues" evidence="2">
    <location>
        <begin position="827"/>
        <end position="838"/>
    </location>
</feature>
<dbReference type="PANTHER" id="PTHR12161:SF13">
    <property type="entry name" value="REGULATOR OF VPS4 ACTIVITY IN THE MVB PATHWAY PROTEIN"/>
    <property type="match status" value="1"/>
</dbReference>
<dbReference type="EMBL" id="MNCJ02000318">
    <property type="protein sequence ID" value="KAF5812543.1"/>
    <property type="molecule type" value="Genomic_DNA"/>
</dbReference>
<gene>
    <name evidence="4" type="ORF">HannXRQ_Chr03g0060691</name>
    <name evidence="3" type="ORF">HanXRQr2_Chr03g0087581</name>
</gene>
<feature type="region of interest" description="Disordered" evidence="2">
    <location>
        <begin position="621"/>
        <end position="849"/>
    </location>
</feature>
<dbReference type="Gene3D" id="1.20.1260.60">
    <property type="entry name" value="Vacuolar protein sorting-associated protein Ist1"/>
    <property type="match status" value="1"/>
</dbReference>
<dbReference type="STRING" id="4232.A0A251V4S6"/>
<organism evidence="4 5">
    <name type="scientific">Helianthus annuus</name>
    <name type="common">Common sunflower</name>
    <dbReference type="NCBI Taxonomy" id="4232"/>
    <lineage>
        <taxon>Eukaryota</taxon>
        <taxon>Viridiplantae</taxon>
        <taxon>Streptophyta</taxon>
        <taxon>Embryophyta</taxon>
        <taxon>Tracheophyta</taxon>
        <taxon>Spermatophyta</taxon>
        <taxon>Magnoliopsida</taxon>
        <taxon>eudicotyledons</taxon>
        <taxon>Gunneridae</taxon>
        <taxon>Pentapetalae</taxon>
        <taxon>asterids</taxon>
        <taxon>campanulids</taxon>
        <taxon>Asterales</taxon>
        <taxon>Asteraceae</taxon>
        <taxon>Asteroideae</taxon>
        <taxon>Heliantheae alliance</taxon>
        <taxon>Heliantheae</taxon>
        <taxon>Helianthus</taxon>
    </lineage>
</organism>